<evidence type="ECO:0000313" key="3">
    <source>
        <dbReference type="Proteomes" id="UP000824596"/>
    </source>
</evidence>
<accession>A0A9P8N271</accession>
<dbReference type="GeneID" id="68352402"/>
<dbReference type="PANTHER" id="PTHR38110:SF4">
    <property type="entry name" value="THIOESTERASE-LIKE SUPERFAMILY-DOMAIN-CONTAINING PROTEIN"/>
    <property type="match status" value="1"/>
</dbReference>
<evidence type="ECO:0000259" key="1">
    <source>
        <dbReference type="Pfam" id="PF20789"/>
    </source>
</evidence>
<feature type="domain" description="Acyl-CoA thioesterase-like C-terminal" evidence="1">
    <location>
        <begin position="49"/>
        <end position="104"/>
    </location>
</feature>
<evidence type="ECO:0000313" key="2">
    <source>
        <dbReference type="EMBL" id="KAH0965257.1"/>
    </source>
</evidence>
<dbReference type="InterPro" id="IPR049450">
    <property type="entry name" value="ACOT8-like_C"/>
</dbReference>
<protein>
    <submittedName>
        <fullName evidence="2">Thioesterase-like superfamily domain-containing protein</fullName>
    </submittedName>
</protein>
<proteinExistence type="predicted"/>
<dbReference type="AlphaFoldDB" id="A0A9P8N271"/>
<dbReference type="PANTHER" id="PTHR38110">
    <property type="entry name" value="CHROMOSOME 23, WHOLE GENOME SHOTGUN SEQUENCE"/>
    <property type="match status" value="1"/>
</dbReference>
<dbReference type="Proteomes" id="UP000824596">
    <property type="component" value="Unassembled WGS sequence"/>
</dbReference>
<reference evidence="2" key="1">
    <citation type="submission" date="2021-09" db="EMBL/GenBank/DDBJ databases">
        <title>A high-quality genome of the endoparasitic fungus Hirsutella rhossiliensis with a comparison of Hirsutella genomes reveals transposable elements contributing to genome size variation.</title>
        <authorList>
            <person name="Lin R."/>
            <person name="Jiao Y."/>
            <person name="Sun X."/>
            <person name="Ling J."/>
            <person name="Xie B."/>
            <person name="Cheng X."/>
        </authorList>
    </citation>
    <scope>NUCLEOTIDE SEQUENCE</scope>
    <source>
        <strain evidence="2">HR02</strain>
    </source>
</reference>
<name>A0A9P8N271_9HYPO</name>
<keyword evidence="3" id="KW-1185">Reference proteome</keyword>
<dbReference type="OrthoDB" id="2532955at2759"/>
<organism evidence="2 3">
    <name type="scientific">Hirsutella rhossiliensis</name>
    <dbReference type="NCBI Taxonomy" id="111463"/>
    <lineage>
        <taxon>Eukaryota</taxon>
        <taxon>Fungi</taxon>
        <taxon>Dikarya</taxon>
        <taxon>Ascomycota</taxon>
        <taxon>Pezizomycotina</taxon>
        <taxon>Sordariomycetes</taxon>
        <taxon>Hypocreomycetidae</taxon>
        <taxon>Hypocreales</taxon>
        <taxon>Ophiocordycipitaceae</taxon>
        <taxon>Hirsutella</taxon>
    </lineage>
</organism>
<comment type="caution">
    <text evidence="2">The sequence shown here is derived from an EMBL/GenBank/DDBJ whole genome shotgun (WGS) entry which is preliminary data.</text>
</comment>
<sequence length="118" mass="13450">MTSPLKEQIVLKQTSTSSYTVSWHVNWTVGKMTDSVAEAMQATTFNAAVTTVIEYKRRLPDDGQRWIFTRAATKMLQDGRMDLDVTMFNENIELLCTAHQLILVLEAQRKFHKAKSAL</sequence>
<dbReference type="RefSeq" id="XP_044722770.1">
    <property type="nucleotide sequence ID" value="XM_044861744.1"/>
</dbReference>
<dbReference type="InterPro" id="IPR052389">
    <property type="entry name" value="Sec_Metab_Biosynth-Assoc"/>
</dbReference>
<dbReference type="Pfam" id="PF20789">
    <property type="entry name" value="4HBT_3C"/>
    <property type="match status" value="1"/>
</dbReference>
<gene>
    <name evidence="2" type="ORF">HRG_03273</name>
</gene>
<dbReference type="EMBL" id="JAIZPD010000003">
    <property type="protein sequence ID" value="KAH0965257.1"/>
    <property type="molecule type" value="Genomic_DNA"/>
</dbReference>